<dbReference type="AlphaFoldDB" id="A0A3P7RXH1"/>
<evidence type="ECO:0000313" key="3">
    <source>
        <dbReference type="Proteomes" id="UP000279029"/>
    </source>
</evidence>
<sequence>MEKKTEEELKKVIDEKKNRGHQDSHLRPEKKSGKEHEAFDSKKHGGPIAK</sequence>
<dbReference type="EMBL" id="LR130778">
    <property type="protein sequence ID" value="VDN47426.1"/>
    <property type="molecule type" value="Genomic_DNA"/>
</dbReference>
<dbReference type="Proteomes" id="UP000279029">
    <property type="component" value="Chromosome"/>
</dbReference>
<accession>A0A3P7RXH1</accession>
<feature type="compositionally biased region" description="Basic and acidic residues" evidence="1">
    <location>
        <begin position="1"/>
        <end position="43"/>
    </location>
</feature>
<feature type="region of interest" description="Disordered" evidence="1">
    <location>
        <begin position="1"/>
        <end position="50"/>
    </location>
</feature>
<organism evidence="2 3">
    <name type="scientific">Petrocella atlantisensis</name>
    <dbReference type="NCBI Taxonomy" id="2173034"/>
    <lineage>
        <taxon>Bacteria</taxon>
        <taxon>Bacillati</taxon>
        <taxon>Bacillota</taxon>
        <taxon>Clostridia</taxon>
        <taxon>Lachnospirales</taxon>
        <taxon>Vallitaleaceae</taxon>
        <taxon>Petrocella</taxon>
    </lineage>
</organism>
<evidence type="ECO:0000256" key="1">
    <source>
        <dbReference type="SAM" id="MobiDB-lite"/>
    </source>
</evidence>
<dbReference type="KEGG" id="cbar:PATL70BA_1541"/>
<protein>
    <submittedName>
        <fullName evidence="2">Uncharacterized protein</fullName>
    </submittedName>
</protein>
<dbReference type="RefSeq" id="WP_172596149.1">
    <property type="nucleotide sequence ID" value="NZ_LR130778.1"/>
</dbReference>
<reference evidence="2 3" key="1">
    <citation type="submission" date="2018-09" db="EMBL/GenBank/DDBJ databases">
        <authorList>
            <person name="Postec A."/>
        </authorList>
    </citation>
    <scope>NUCLEOTIDE SEQUENCE [LARGE SCALE GENOMIC DNA]</scope>
    <source>
        <strain evidence="2">70B-A</strain>
    </source>
</reference>
<evidence type="ECO:0000313" key="2">
    <source>
        <dbReference type="EMBL" id="VDN47426.1"/>
    </source>
</evidence>
<proteinExistence type="predicted"/>
<gene>
    <name evidence="2" type="ORF">PATL70BA_1541</name>
</gene>
<name>A0A3P7RXH1_9FIRM</name>
<keyword evidence="3" id="KW-1185">Reference proteome</keyword>